<keyword evidence="3" id="KW-0337">GPI-anchor biosynthesis</keyword>
<dbReference type="AlphaFoldDB" id="A0AAW1U602"/>
<keyword evidence="5" id="KW-0808">Transferase</keyword>
<evidence type="ECO:0000256" key="2">
    <source>
        <dbReference type="ARBA" id="ARBA00004687"/>
    </source>
</evidence>
<evidence type="ECO:0000256" key="9">
    <source>
        <dbReference type="ARBA" id="ARBA00023136"/>
    </source>
</evidence>
<reference evidence="12 13" key="1">
    <citation type="submission" date="2023-03" db="EMBL/GenBank/DDBJ databases">
        <title>Genome insight into feeding habits of ladybird beetles.</title>
        <authorList>
            <person name="Li H.-S."/>
            <person name="Huang Y.-H."/>
            <person name="Pang H."/>
        </authorList>
    </citation>
    <scope>NUCLEOTIDE SEQUENCE [LARGE SCALE GENOMIC DNA]</scope>
    <source>
        <strain evidence="12">SYSU_2023b</strain>
        <tissue evidence="12">Whole body</tissue>
    </source>
</reference>
<comment type="pathway">
    <text evidence="2">Glycolipid biosynthesis; glycosylphosphatidylinositol-anchor biosynthesis.</text>
</comment>
<evidence type="ECO:0000256" key="3">
    <source>
        <dbReference type="ARBA" id="ARBA00022502"/>
    </source>
</evidence>
<evidence type="ECO:0000256" key="8">
    <source>
        <dbReference type="ARBA" id="ARBA00022989"/>
    </source>
</evidence>
<feature type="transmembrane region" description="Helical" evidence="11">
    <location>
        <begin position="97"/>
        <end position="118"/>
    </location>
</feature>
<dbReference type="GO" id="GO:0000026">
    <property type="term" value="F:alpha-1,2-mannosyltransferase activity"/>
    <property type="evidence" value="ECO:0007669"/>
    <property type="project" value="TreeGrafter"/>
</dbReference>
<dbReference type="GO" id="GO:0006506">
    <property type="term" value="P:GPI anchor biosynthetic process"/>
    <property type="evidence" value="ECO:0007669"/>
    <property type="project" value="UniProtKB-KW"/>
</dbReference>
<organism evidence="12 13">
    <name type="scientific">Henosepilachna vigintioctopunctata</name>
    <dbReference type="NCBI Taxonomy" id="420089"/>
    <lineage>
        <taxon>Eukaryota</taxon>
        <taxon>Metazoa</taxon>
        <taxon>Ecdysozoa</taxon>
        <taxon>Arthropoda</taxon>
        <taxon>Hexapoda</taxon>
        <taxon>Insecta</taxon>
        <taxon>Pterygota</taxon>
        <taxon>Neoptera</taxon>
        <taxon>Endopterygota</taxon>
        <taxon>Coleoptera</taxon>
        <taxon>Polyphaga</taxon>
        <taxon>Cucujiformia</taxon>
        <taxon>Coccinelloidea</taxon>
        <taxon>Coccinellidae</taxon>
        <taxon>Epilachninae</taxon>
        <taxon>Epilachnini</taxon>
        <taxon>Henosepilachna</taxon>
    </lineage>
</organism>
<comment type="subcellular location">
    <subcellularLocation>
        <location evidence="1 11">Endoplasmic reticulum membrane</location>
        <topology evidence="1 11">Multi-pass membrane protein</topology>
    </subcellularLocation>
</comment>
<evidence type="ECO:0000313" key="12">
    <source>
        <dbReference type="EMBL" id="KAK9876069.1"/>
    </source>
</evidence>
<evidence type="ECO:0000313" key="13">
    <source>
        <dbReference type="Proteomes" id="UP001431783"/>
    </source>
</evidence>
<evidence type="ECO:0000256" key="1">
    <source>
        <dbReference type="ARBA" id="ARBA00004477"/>
    </source>
</evidence>
<dbReference type="InterPro" id="IPR005599">
    <property type="entry name" value="GPI_mannosylTrfase"/>
</dbReference>
<dbReference type="EMBL" id="JARQZJ010000035">
    <property type="protein sequence ID" value="KAK9876069.1"/>
    <property type="molecule type" value="Genomic_DNA"/>
</dbReference>
<evidence type="ECO:0000256" key="6">
    <source>
        <dbReference type="ARBA" id="ARBA00022692"/>
    </source>
</evidence>
<dbReference type="PANTHER" id="PTHR22760:SF3">
    <property type="entry name" value="GPI MANNOSYLTRANSFERASE 4"/>
    <property type="match status" value="1"/>
</dbReference>
<sequence>MTKLLKSSYWCFAALRILLVFVPWVGYIHPDEYFQSIEVIGGKLLNVESKLTWEFNYTSPIRSVALPYFALGISFKFLLGIDYVLKILFDRTVLTSYFALLLPRLFMCIYSFVIDYSFYKICVNNNERCISRMIILSSSFVILTYATHTFSNSFELFLFALLLYYVSESLTFSNQILRKKEYVQYRYSKTESISERAKFHKLNLYLKTDSLRNCMQISTIVVAGFFFRPTFLIFSIIPIFFWLYRGIGSKVIGNIHFHMRIIALIFCALPSLLFIILIDSFCYGYISWGEIGMLDVSINSFVFTPLNFIKYNSNMNNLEKHGLHPRHLHLLVNMPLLFNILALFHLYNLSQYIHRLIQGKLNLLPSVRSIRGLMMLSTVTPLALLSIFPHQEPRFLIPLLLPMVYLYGTNILPEEEKEVMKANPNSFRAANVKGTFKYLYAAWLVINLTIVLFYGHLHQGGVIPALSHLSKTLKRTDRSTEIYLFSSHNYMLPNYLLLEKKPKITIQDFIPDSEAYKKRVHVFDEGSRELYFLVRKIDTILNNEKKMLGKKFKILLLLPLGLKYQLQKELNTVNLTFIEERIFYPHVSIEALSRVGCFSLDLIGVKYYELQYDVESLTEYIRNFVDILGLGLFEIK</sequence>
<keyword evidence="6 11" id="KW-0812">Transmembrane</keyword>
<name>A0AAW1U602_9CUCU</name>
<evidence type="ECO:0000256" key="11">
    <source>
        <dbReference type="RuleBase" id="RU363075"/>
    </source>
</evidence>
<feature type="transmembrane region" description="Helical" evidence="11">
    <location>
        <begin position="65"/>
        <end position="85"/>
    </location>
</feature>
<dbReference type="Proteomes" id="UP001431783">
    <property type="component" value="Unassembled WGS sequence"/>
</dbReference>
<feature type="transmembrane region" description="Helical" evidence="11">
    <location>
        <begin position="7"/>
        <end position="27"/>
    </location>
</feature>
<feature type="transmembrane region" description="Helical" evidence="11">
    <location>
        <begin position="220"/>
        <end position="243"/>
    </location>
</feature>
<proteinExistence type="inferred from homology"/>
<gene>
    <name evidence="12" type="ORF">WA026_011179</name>
</gene>
<keyword evidence="7 11" id="KW-0256">Endoplasmic reticulum</keyword>
<dbReference type="EC" id="2.4.1.-" evidence="11"/>
<feature type="transmembrane region" description="Helical" evidence="11">
    <location>
        <begin position="438"/>
        <end position="457"/>
    </location>
</feature>
<accession>A0AAW1U602</accession>
<keyword evidence="4 11" id="KW-0328">Glycosyltransferase</keyword>
<keyword evidence="9 11" id="KW-0472">Membrane</keyword>
<comment type="caution">
    <text evidence="12">The sequence shown here is derived from an EMBL/GenBank/DDBJ whole genome shotgun (WGS) entry which is preliminary data.</text>
</comment>
<feature type="transmembrane region" description="Helical" evidence="11">
    <location>
        <begin position="328"/>
        <end position="349"/>
    </location>
</feature>
<keyword evidence="8 11" id="KW-1133">Transmembrane helix</keyword>
<feature type="transmembrane region" description="Helical" evidence="11">
    <location>
        <begin position="285"/>
        <end position="308"/>
    </location>
</feature>
<dbReference type="PANTHER" id="PTHR22760">
    <property type="entry name" value="GLYCOSYLTRANSFERASE"/>
    <property type="match status" value="1"/>
</dbReference>
<feature type="transmembrane region" description="Helical" evidence="11">
    <location>
        <begin position="255"/>
        <end position="278"/>
    </location>
</feature>
<evidence type="ECO:0000256" key="10">
    <source>
        <dbReference type="ARBA" id="ARBA00038466"/>
    </source>
</evidence>
<dbReference type="Pfam" id="PF03901">
    <property type="entry name" value="Glyco_transf_22"/>
    <property type="match status" value="1"/>
</dbReference>
<protein>
    <recommendedName>
        <fullName evidence="11">Mannosyltransferase</fullName>
        <ecNumber evidence="11">2.4.1.-</ecNumber>
    </recommendedName>
</protein>
<evidence type="ECO:0000256" key="5">
    <source>
        <dbReference type="ARBA" id="ARBA00022679"/>
    </source>
</evidence>
<evidence type="ECO:0000256" key="4">
    <source>
        <dbReference type="ARBA" id="ARBA00022676"/>
    </source>
</evidence>
<evidence type="ECO:0000256" key="7">
    <source>
        <dbReference type="ARBA" id="ARBA00022824"/>
    </source>
</evidence>
<feature type="transmembrane region" description="Helical" evidence="11">
    <location>
        <begin position="156"/>
        <end position="177"/>
    </location>
</feature>
<dbReference type="GO" id="GO:0005789">
    <property type="term" value="C:endoplasmic reticulum membrane"/>
    <property type="evidence" value="ECO:0007669"/>
    <property type="project" value="UniProtKB-SubCell"/>
</dbReference>
<comment type="similarity">
    <text evidence="10">Belongs to the glycosyltransferase 22 family. PIGZ subfamily.</text>
</comment>
<keyword evidence="13" id="KW-1185">Reference proteome</keyword>